<organism evidence="1">
    <name type="scientific">Lepeophtheirus salmonis</name>
    <name type="common">Salmon louse</name>
    <name type="synonym">Caligus salmonis</name>
    <dbReference type="NCBI Taxonomy" id="72036"/>
    <lineage>
        <taxon>Eukaryota</taxon>
        <taxon>Metazoa</taxon>
        <taxon>Ecdysozoa</taxon>
        <taxon>Arthropoda</taxon>
        <taxon>Crustacea</taxon>
        <taxon>Multicrustacea</taxon>
        <taxon>Hexanauplia</taxon>
        <taxon>Copepoda</taxon>
        <taxon>Siphonostomatoida</taxon>
        <taxon>Caligidae</taxon>
        <taxon>Lepeophtheirus</taxon>
    </lineage>
</organism>
<sequence length="16" mass="1830">MKYTVVSPATIFLCRT</sequence>
<protein>
    <submittedName>
        <fullName evidence="1">Uncharacterized protein</fullName>
    </submittedName>
</protein>
<dbReference type="AlphaFoldDB" id="A0A0K2V097"/>
<dbReference type="EMBL" id="HACA01026533">
    <property type="protein sequence ID" value="CDW43894.1"/>
    <property type="molecule type" value="Transcribed_RNA"/>
</dbReference>
<name>A0A0K2V097_LEPSM</name>
<accession>A0A0K2V097</accession>
<reference evidence="1" key="1">
    <citation type="submission" date="2014-05" db="EMBL/GenBank/DDBJ databases">
        <authorList>
            <person name="Chronopoulou M."/>
        </authorList>
    </citation>
    <scope>NUCLEOTIDE SEQUENCE</scope>
    <source>
        <tissue evidence="1">Whole organism</tissue>
    </source>
</reference>
<proteinExistence type="predicted"/>
<evidence type="ECO:0000313" key="1">
    <source>
        <dbReference type="EMBL" id="CDW43894.1"/>
    </source>
</evidence>